<dbReference type="STRING" id="1300347.I601_1209"/>
<dbReference type="KEGG" id="ndk:I601_1209"/>
<organism evidence="2 3">
    <name type="scientific">Nocardioides dokdonensis FR1436</name>
    <dbReference type="NCBI Taxonomy" id="1300347"/>
    <lineage>
        <taxon>Bacteria</taxon>
        <taxon>Bacillati</taxon>
        <taxon>Actinomycetota</taxon>
        <taxon>Actinomycetes</taxon>
        <taxon>Propionibacteriales</taxon>
        <taxon>Nocardioidaceae</taxon>
        <taxon>Nocardioides</taxon>
    </lineage>
</organism>
<feature type="region of interest" description="Disordered" evidence="1">
    <location>
        <begin position="54"/>
        <end position="94"/>
    </location>
</feature>
<name>A0A1A9GJH2_9ACTN</name>
<accession>A0A1A9GJH2</accession>
<evidence type="ECO:0000313" key="2">
    <source>
        <dbReference type="EMBL" id="ANH37651.1"/>
    </source>
</evidence>
<reference evidence="2 3" key="1">
    <citation type="submission" date="2016-03" db="EMBL/GenBank/DDBJ databases">
        <title>Complete genome sequence of a soil Actinobacterium, Nocardioides dokdonensis FR1436.</title>
        <authorList>
            <person name="Kwon S.-K."/>
            <person name="Kim K."/>
            <person name="Kim J.F."/>
        </authorList>
    </citation>
    <scope>NUCLEOTIDE SEQUENCE [LARGE SCALE GENOMIC DNA]</scope>
    <source>
        <strain evidence="2 3">FR1436</strain>
    </source>
</reference>
<feature type="compositionally biased region" description="Basic and acidic residues" evidence="1">
    <location>
        <begin position="67"/>
        <end position="81"/>
    </location>
</feature>
<proteinExistence type="predicted"/>
<gene>
    <name evidence="2" type="ORF">I601_1209</name>
</gene>
<dbReference type="RefSeq" id="WP_068107386.1">
    <property type="nucleotide sequence ID" value="NZ_CP015079.1"/>
</dbReference>
<dbReference type="PATRIC" id="fig|1300347.3.peg.1211"/>
<sequence>MTLDTQGATAAIEEYFGSDVLVDEPTWAGVLIDQAPQTYQSAEDLRDALGLMHLRAEADGPPAPQPDESKPDESRPDESRPAETQSTEPVADGA</sequence>
<dbReference type="AlphaFoldDB" id="A0A1A9GJH2"/>
<evidence type="ECO:0000256" key="1">
    <source>
        <dbReference type="SAM" id="MobiDB-lite"/>
    </source>
</evidence>
<dbReference type="Proteomes" id="UP000077868">
    <property type="component" value="Chromosome"/>
</dbReference>
<keyword evidence="3" id="KW-1185">Reference proteome</keyword>
<evidence type="ECO:0000313" key="3">
    <source>
        <dbReference type="Proteomes" id="UP000077868"/>
    </source>
</evidence>
<dbReference type="EMBL" id="CP015079">
    <property type="protein sequence ID" value="ANH37651.1"/>
    <property type="molecule type" value="Genomic_DNA"/>
</dbReference>
<protein>
    <submittedName>
        <fullName evidence="2">Uncharacterized protein</fullName>
    </submittedName>
</protein>